<accession>A0AA36C7T1</accession>
<dbReference type="GO" id="GO:0005576">
    <property type="term" value="C:extracellular region"/>
    <property type="evidence" value="ECO:0007669"/>
    <property type="project" value="TreeGrafter"/>
</dbReference>
<evidence type="ECO:0000256" key="4">
    <source>
        <dbReference type="ARBA" id="ARBA00022692"/>
    </source>
</evidence>
<dbReference type="Gene3D" id="3.20.20.80">
    <property type="entry name" value="Glycosidases"/>
    <property type="match status" value="2"/>
</dbReference>
<dbReference type="PANTHER" id="PTHR31297">
    <property type="entry name" value="GLUCAN ENDO-1,6-BETA-GLUCOSIDASE B"/>
    <property type="match status" value="1"/>
</dbReference>
<keyword evidence="6" id="KW-0735">Signal-anchor</keyword>
<evidence type="ECO:0000256" key="16">
    <source>
        <dbReference type="RuleBase" id="RU361153"/>
    </source>
</evidence>
<comment type="function">
    <text evidence="13">Glucosidase involved in the degradation of cellulosic biomass. Active on lichenan.</text>
</comment>
<evidence type="ECO:0000256" key="2">
    <source>
        <dbReference type="ARBA" id="ARBA00005641"/>
    </source>
</evidence>
<dbReference type="InterPro" id="IPR017853">
    <property type="entry name" value="GH"/>
</dbReference>
<dbReference type="GO" id="GO:0004338">
    <property type="term" value="F:glucan exo-1,3-beta-glucosidase activity"/>
    <property type="evidence" value="ECO:0007669"/>
    <property type="project" value="UniProtKB-EC"/>
</dbReference>
<sequence length="237" mass="27312">MKYLGHERGNAQFDAHRRNFITEADFAQISAYGLNTVRIPIGYWIREAGGGEDRTWAPGGITYLDRAIREWGPKHKLFVLISIHAARGSQNGWDSSSPQEFLKTNWDKHQENIDDTVALANWLALRYKDDICFLGIGLLNEPNKVDPDKLTRYYLEAGARIREHSDIEWSLAAAVPMNEEQMRRFAKAQLVAYKKARGGWIFWTWKFYGEDEDGTNAWSARQMFKNGLLPRIDLDSE</sequence>
<dbReference type="EMBL" id="CATQJA010000764">
    <property type="protein sequence ID" value="CAJ0563950.1"/>
    <property type="molecule type" value="Genomic_DNA"/>
</dbReference>
<keyword evidence="3" id="KW-1003">Cell membrane</keyword>
<keyword evidence="11" id="KW-0961">Cell wall biogenesis/degradation</keyword>
<evidence type="ECO:0000256" key="15">
    <source>
        <dbReference type="ARBA" id="ARBA00041260"/>
    </source>
</evidence>
<keyword evidence="10 16" id="KW-0326">Glycosidase</keyword>
<feature type="non-terminal residue" evidence="18">
    <location>
        <position position="1"/>
    </location>
</feature>
<dbReference type="GO" id="GO:0071555">
    <property type="term" value="P:cell wall organization"/>
    <property type="evidence" value="ECO:0007669"/>
    <property type="project" value="UniProtKB-KW"/>
</dbReference>
<evidence type="ECO:0000256" key="1">
    <source>
        <dbReference type="ARBA" id="ARBA00004401"/>
    </source>
</evidence>
<keyword evidence="5 16" id="KW-0378">Hydrolase</keyword>
<keyword evidence="7" id="KW-1133">Transmembrane helix</keyword>
<keyword evidence="9" id="KW-0325">Glycoprotein</keyword>
<evidence type="ECO:0000256" key="5">
    <source>
        <dbReference type="ARBA" id="ARBA00022801"/>
    </source>
</evidence>
<dbReference type="GO" id="GO:0005886">
    <property type="term" value="C:plasma membrane"/>
    <property type="evidence" value="ECO:0007669"/>
    <property type="project" value="UniProtKB-SubCell"/>
</dbReference>
<gene>
    <name evidence="18" type="ORF">MSPICULIGERA_LOCUS2650</name>
</gene>
<dbReference type="Pfam" id="PF00150">
    <property type="entry name" value="Cellulase"/>
    <property type="match status" value="1"/>
</dbReference>
<dbReference type="InterPro" id="IPR018087">
    <property type="entry name" value="Glyco_hydro_5_CS"/>
</dbReference>
<evidence type="ECO:0000256" key="10">
    <source>
        <dbReference type="ARBA" id="ARBA00023295"/>
    </source>
</evidence>
<dbReference type="PANTHER" id="PTHR31297:SF34">
    <property type="entry name" value="GLUCAN 1,3-BETA-GLUCOSIDASE 2"/>
    <property type="match status" value="1"/>
</dbReference>
<feature type="domain" description="Glycoside hydrolase family 5" evidence="17">
    <location>
        <begin position="20"/>
        <end position="164"/>
    </location>
</feature>
<evidence type="ECO:0000256" key="11">
    <source>
        <dbReference type="ARBA" id="ARBA00023316"/>
    </source>
</evidence>
<dbReference type="SUPFAM" id="SSF51445">
    <property type="entry name" value="(Trans)glycosidases"/>
    <property type="match status" value="1"/>
</dbReference>
<proteinExistence type="inferred from homology"/>
<evidence type="ECO:0000256" key="7">
    <source>
        <dbReference type="ARBA" id="ARBA00022989"/>
    </source>
</evidence>
<protein>
    <recommendedName>
        <fullName evidence="14">glucan 1,3-beta-glucosidase</fullName>
        <ecNumber evidence="14">3.2.1.58</ecNumber>
    </recommendedName>
    <alternativeName>
        <fullName evidence="15">Exo-1,3-beta-glucanase D</fullName>
    </alternativeName>
</protein>
<evidence type="ECO:0000256" key="14">
    <source>
        <dbReference type="ARBA" id="ARBA00038929"/>
    </source>
</evidence>
<evidence type="ECO:0000313" key="19">
    <source>
        <dbReference type="Proteomes" id="UP001177023"/>
    </source>
</evidence>
<reference evidence="18" key="1">
    <citation type="submission" date="2023-06" db="EMBL/GenBank/DDBJ databases">
        <authorList>
            <person name="Delattre M."/>
        </authorList>
    </citation>
    <scope>NUCLEOTIDE SEQUENCE</scope>
    <source>
        <strain evidence="18">AF72</strain>
    </source>
</reference>
<evidence type="ECO:0000313" key="18">
    <source>
        <dbReference type="EMBL" id="CAJ0563950.1"/>
    </source>
</evidence>
<keyword evidence="19" id="KW-1185">Reference proteome</keyword>
<comment type="similarity">
    <text evidence="2 16">Belongs to the glycosyl hydrolase 5 (cellulase A) family.</text>
</comment>
<dbReference type="PROSITE" id="PS00659">
    <property type="entry name" value="GLYCOSYL_HYDROL_F5"/>
    <property type="match status" value="1"/>
</dbReference>
<evidence type="ECO:0000256" key="8">
    <source>
        <dbReference type="ARBA" id="ARBA00023136"/>
    </source>
</evidence>
<dbReference type="Proteomes" id="UP001177023">
    <property type="component" value="Unassembled WGS sequence"/>
</dbReference>
<dbReference type="InterPro" id="IPR001547">
    <property type="entry name" value="Glyco_hydro_5"/>
</dbReference>
<evidence type="ECO:0000256" key="3">
    <source>
        <dbReference type="ARBA" id="ARBA00022475"/>
    </source>
</evidence>
<dbReference type="InterPro" id="IPR050386">
    <property type="entry name" value="Glycosyl_hydrolase_5"/>
</dbReference>
<name>A0AA36C7T1_9BILA</name>
<comment type="caution">
    <text evidence="18">The sequence shown here is derived from an EMBL/GenBank/DDBJ whole genome shotgun (WGS) entry which is preliminary data.</text>
</comment>
<evidence type="ECO:0000256" key="13">
    <source>
        <dbReference type="ARBA" id="ARBA00037126"/>
    </source>
</evidence>
<dbReference type="AlphaFoldDB" id="A0AA36C7T1"/>
<dbReference type="EC" id="3.2.1.58" evidence="14"/>
<evidence type="ECO:0000256" key="6">
    <source>
        <dbReference type="ARBA" id="ARBA00022968"/>
    </source>
</evidence>
<evidence type="ECO:0000256" key="12">
    <source>
        <dbReference type="ARBA" id="ARBA00036824"/>
    </source>
</evidence>
<dbReference type="GO" id="GO:0009986">
    <property type="term" value="C:cell surface"/>
    <property type="evidence" value="ECO:0007669"/>
    <property type="project" value="TreeGrafter"/>
</dbReference>
<evidence type="ECO:0000256" key="9">
    <source>
        <dbReference type="ARBA" id="ARBA00023180"/>
    </source>
</evidence>
<dbReference type="GO" id="GO:0009251">
    <property type="term" value="P:glucan catabolic process"/>
    <property type="evidence" value="ECO:0007669"/>
    <property type="project" value="TreeGrafter"/>
</dbReference>
<evidence type="ECO:0000259" key="17">
    <source>
        <dbReference type="Pfam" id="PF00150"/>
    </source>
</evidence>
<comment type="subcellular location">
    <subcellularLocation>
        <location evidence="1">Cell membrane</location>
        <topology evidence="1">Single-pass type II membrane protein</topology>
    </subcellularLocation>
</comment>
<keyword evidence="4" id="KW-0812">Transmembrane</keyword>
<keyword evidence="8" id="KW-0472">Membrane</keyword>
<comment type="catalytic activity">
    <reaction evidence="12">
        <text>Successive hydrolysis of beta-D-glucose units from the non-reducing ends of (1-&gt;3)-beta-D-glucans, releasing alpha-glucose.</text>
        <dbReference type="EC" id="3.2.1.58"/>
    </reaction>
</comment>
<organism evidence="18 19">
    <name type="scientific">Mesorhabditis spiculigera</name>
    <dbReference type="NCBI Taxonomy" id="96644"/>
    <lineage>
        <taxon>Eukaryota</taxon>
        <taxon>Metazoa</taxon>
        <taxon>Ecdysozoa</taxon>
        <taxon>Nematoda</taxon>
        <taxon>Chromadorea</taxon>
        <taxon>Rhabditida</taxon>
        <taxon>Rhabditina</taxon>
        <taxon>Rhabditomorpha</taxon>
        <taxon>Rhabditoidea</taxon>
        <taxon>Rhabditidae</taxon>
        <taxon>Mesorhabditinae</taxon>
        <taxon>Mesorhabditis</taxon>
    </lineage>
</organism>